<dbReference type="InterPro" id="IPR023415">
    <property type="entry name" value="LDLR_class-A_CS"/>
</dbReference>
<dbReference type="OrthoDB" id="2019384at2759"/>
<protein>
    <recommendedName>
        <fullName evidence="4">Low-density lipoprotein receptor</fullName>
    </recommendedName>
</protein>
<reference evidence="2 3" key="1">
    <citation type="submission" date="2008-07" db="EMBL/GenBank/DDBJ databases">
        <authorList>
            <person name="El-Sayed N."/>
            <person name="Caler E."/>
            <person name="Inman J."/>
            <person name="Amedeo P."/>
            <person name="Hass B."/>
            <person name="Wortman J."/>
        </authorList>
    </citation>
    <scope>NUCLEOTIDE SEQUENCE [LARGE SCALE GENOMIC DNA]</scope>
    <source>
        <strain evidence="3">ATCC 50983 / TXsc</strain>
    </source>
</reference>
<name>C5KUJ7_PERM5</name>
<gene>
    <name evidence="2" type="ORF">Pmar_PMAR015592</name>
</gene>
<keyword evidence="3" id="KW-1185">Reference proteome</keyword>
<dbReference type="CDD" id="cd00112">
    <property type="entry name" value="LDLa"/>
    <property type="match status" value="1"/>
</dbReference>
<evidence type="ECO:0000256" key="1">
    <source>
        <dbReference type="ARBA" id="ARBA00023157"/>
    </source>
</evidence>
<organism evidence="3">
    <name type="scientific">Perkinsus marinus (strain ATCC 50983 / TXsc)</name>
    <dbReference type="NCBI Taxonomy" id="423536"/>
    <lineage>
        <taxon>Eukaryota</taxon>
        <taxon>Sar</taxon>
        <taxon>Alveolata</taxon>
        <taxon>Perkinsozoa</taxon>
        <taxon>Perkinsea</taxon>
        <taxon>Perkinsida</taxon>
        <taxon>Perkinsidae</taxon>
        <taxon>Perkinsus</taxon>
    </lineage>
</organism>
<dbReference type="EMBL" id="GG676258">
    <property type="protein sequence ID" value="EER11884.1"/>
    <property type="molecule type" value="Genomic_DNA"/>
</dbReference>
<dbReference type="Gene3D" id="4.10.400.10">
    <property type="entry name" value="Low-density Lipoprotein Receptor"/>
    <property type="match status" value="1"/>
</dbReference>
<dbReference type="SMART" id="SM00192">
    <property type="entry name" value="LDLa"/>
    <property type="match status" value="1"/>
</dbReference>
<sequence>MITRLVLDGDLSSVKDDPETFAEFQQVFKTALLQLLGIVHPIVVNGIIVTQSTAASAPEITVEEVATTTPLPRRLQTEGTVSSSINFEVTVESGITTGTLVERETATEAEAAVVVDSLESVNTDPAKQTTLMNTLTTSLPNLPPVEYLSLTDPQERVSMNDLCAIKSQSARCIFTTPPPSALCKDTQFKCGSGECIEDVFYCDEVRDCADGSDETQPECVAQLQARAEMESSTAAQTSLAPVTLVKDWLGVMFAAPVMVKCIKFMQPVDKAVSEVKMFACDESEVFRDGAGVVLRKPETSCKAMKELFEKILL</sequence>
<dbReference type="AlphaFoldDB" id="C5KUJ7"/>
<proteinExistence type="predicted"/>
<dbReference type="SUPFAM" id="SSF57424">
    <property type="entry name" value="LDL receptor-like module"/>
    <property type="match status" value="1"/>
</dbReference>
<dbReference type="InterPro" id="IPR036055">
    <property type="entry name" value="LDL_receptor-like_sf"/>
</dbReference>
<accession>C5KUJ7</accession>
<dbReference type="PROSITE" id="PS01209">
    <property type="entry name" value="LDLRA_1"/>
    <property type="match status" value="1"/>
</dbReference>
<dbReference type="InterPro" id="IPR002172">
    <property type="entry name" value="LDrepeatLR_classA_rpt"/>
</dbReference>
<dbReference type="PANTHER" id="PTHR46876">
    <property type="entry name" value="LOW-DENSITY LIPOPROTEIN RECEPTOR-RELATED PROTEIN 11"/>
    <property type="match status" value="1"/>
</dbReference>
<dbReference type="PROSITE" id="PS50068">
    <property type="entry name" value="LDLRA_2"/>
    <property type="match status" value="1"/>
</dbReference>
<evidence type="ECO:0008006" key="4">
    <source>
        <dbReference type="Google" id="ProtNLM"/>
    </source>
</evidence>
<dbReference type="GeneID" id="9060638"/>
<evidence type="ECO:0000313" key="2">
    <source>
        <dbReference type="EMBL" id="EER11884.1"/>
    </source>
</evidence>
<dbReference type="InParanoid" id="C5KUJ7"/>
<dbReference type="PANTHER" id="PTHR46876:SF1">
    <property type="entry name" value="LOW-DENSITY LIPOPROTEIN RECEPTOR-RELATED PROTEIN 11"/>
    <property type="match status" value="1"/>
</dbReference>
<dbReference type="Proteomes" id="UP000007800">
    <property type="component" value="Unassembled WGS sequence"/>
</dbReference>
<dbReference type="RefSeq" id="XP_002780089.1">
    <property type="nucleotide sequence ID" value="XM_002780043.1"/>
</dbReference>
<keyword evidence="1" id="KW-1015">Disulfide bond</keyword>
<evidence type="ECO:0000313" key="3">
    <source>
        <dbReference type="Proteomes" id="UP000007800"/>
    </source>
</evidence>
<dbReference type="Pfam" id="PF00057">
    <property type="entry name" value="Ldl_recept_a"/>
    <property type="match status" value="1"/>
</dbReference>